<reference evidence="2" key="1">
    <citation type="submission" date="2016-10" db="EMBL/GenBank/DDBJ databases">
        <authorList>
            <person name="Varghese N."/>
            <person name="Submissions S."/>
        </authorList>
    </citation>
    <scope>NUCLEOTIDE SEQUENCE [LARGE SCALE GENOMIC DNA]</scope>
    <source>
        <strain evidence="2">DSM 45962</strain>
    </source>
</reference>
<dbReference type="OrthoDB" id="157052at2"/>
<dbReference type="AlphaFoldDB" id="A0A1I1ULB7"/>
<dbReference type="InterPro" id="IPR054058">
    <property type="entry name" value="HTH_67"/>
</dbReference>
<dbReference type="Proteomes" id="UP000199022">
    <property type="component" value="Unassembled WGS sequence"/>
</dbReference>
<evidence type="ECO:0008006" key="3">
    <source>
        <dbReference type="Google" id="ProtNLM"/>
    </source>
</evidence>
<dbReference type="STRING" id="1225127.SAMN05661030_4016"/>
<dbReference type="EMBL" id="FOMD01000006">
    <property type="protein sequence ID" value="SFD70428.1"/>
    <property type="molecule type" value="Genomic_DNA"/>
</dbReference>
<sequence length="294" mass="31204">MVTVDQLTPPGVDARLAARAHRSLEPLHSHHYFSPEHEEHLAATGLRPGRMAYFAGRAAPMGAVGPGVVVATFYNFSPSLVARHVPRCWTLASPDAVVAARWASATASLTRLLADTPTEQVVELGDLLAEACTALTPEARPLYAGHADVPWPADPVGRLWHAATLLREHRGDGHLMALQQHGLGGLEALVSHTATGRGFTVEAAQRTRGWSDEEWSAAQARLTERGLLDEHGLTEDGVALRGAVEEATDMLSVQPFEHLGADRTGRVVELAKGMARTLVAGGAYPAGVLAGGSR</sequence>
<accession>A0A1I1ULB7</accession>
<evidence type="ECO:0000313" key="1">
    <source>
        <dbReference type="EMBL" id="SFD70428.1"/>
    </source>
</evidence>
<dbReference type="Pfam" id="PF21863">
    <property type="entry name" value="HTH_67"/>
    <property type="match status" value="1"/>
</dbReference>
<dbReference type="RefSeq" id="WP_091563804.1">
    <property type="nucleotide sequence ID" value="NZ_BNAC01000006.1"/>
</dbReference>
<protein>
    <recommendedName>
        <fullName evidence="3">SalK</fullName>
    </recommendedName>
</protein>
<proteinExistence type="predicted"/>
<evidence type="ECO:0000313" key="2">
    <source>
        <dbReference type="Proteomes" id="UP000199022"/>
    </source>
</evidence>
<dbReference type="NCBIfam" id="NF047719">
    <property type="entry name" value="SCO6745_fam_HTH"/>
    <property type="match status" value="1"/>
</dbReference>
<name>A0A1I1ULB7_9ACTN</name>
<keyword evidence="2" id="KW-1185">Reference proteome</keyword>
<organism evidence="1 2">
    <name type="scientific">Klenkia taihuensis</name>
    <dbReference type="NCBI Taxonomy" id="1225127"/>
    <lineage>
        <taxon>Bacteria</taxon>
        <taxon>Bacillati</taxon>
        <taxon>Actinomycetota</taxon>
        <taxon>Actinomycetes</taxon>
        <taxon>Geodermatophilales</taxon>
        <taxon>Geodermatophilaceae</taxon>
        <taxon>Klenkia</taxon>
    </lineage>
</organism>
<gene>
    <name evidence="1" type="ORF">SAMN05661030_4016</name>
</gene>